<evidence type="ECO:0000313" key="2">
    <source>
        <dbReference type="EMBL" id="KAK2825325.1"/>
    </source>
</evidence>
<feature type="region of interest" description="Disordered" evidence="1">
    <location>
        <begin position="55"/>
        <end position="91"/>
    </location>
</feature>
<accession>A0AA88LW71</accession>
<sequence length="172" mass="19534">MSGDMAENVSGFNVANDVGSAEKENVQRTEVLRPKIQWRSKQCLNVAVIRPVTRSGSCDTSQTLPQSPALTSSISPARTNPDDLSPQARSSHMFRRNCTQMCPFSFDLRDSMQRVAQEQKLERLRLKLMEERHRAFTFRANPVRKYKPLVLQQSSRQLTIPRSPFSSGHPCE</sequence>
<name>A0AA88LW71_TACVA</name>
<dbReference type="Proteomes" id="UP001187315">
    <property type="component" value="Unassembled WGS sequence"/>
</dbReference>
<protein>
    <submittedName>
        <fullName evidence="2">Uncharacterized protein</fullName>
    </submittedName>
</protein>
<keyword evidence="3" id="KW-1185">Reference proteome</keyword>
<feature type="compositionally biased region" description="Polar residues" evidence="1">
    <location>
        <begin position="55"/>
        <end position="78"/>
    </location>
</feature>
<comment type="caution">
    <text evidence="2">The sequence shown here is derived from an EMBL/GenBank/DDBJ whole genome shotgun (WGS) entry which is preliminary data.</text>
</comment>
<gene>
    <name evidence="2" type="ORF">Q7C36_019252</name>
</gene>
<reference evidence="2" key="1">
    <citation type="submission" date="2023-08" db="EMBL/GenBank/DDBJ databases">
        <title>Pelteobagrus vachellii genome.</title>
        <authorList>
            <person name="Liu H."/>
        </authorList>
    </citation>
    <scope>NUCLEOTIDE SEQUENCE</scope>
    <source>
        <strain evidence="2">PRFRI_2022a</strain>
        <tissue evidence="2">Muscle</tissue>
    </source>
</reference>
<evidence type="ECO:0000313" key="3">
    <source>
        <dbReference type="Proteomes" id="UP001187315"/>
    </source>
</evidence>
<evidence type="ECO:0000256" key="1">
    <source>
        <dbReference type="SAM" id="MobiDB-lite"/>
    </source>
</evidence>
<proteinExistence type="predicted"/>
<dbReference type="AlphaFoldDB" id="A0AA88LW71"/>
<dbReference type="EMBL" id="JAVHJS010000020">
    <property type="protein sequence ID" value="KAK2825325.1"/>
    <property type="molecule type" value="Genomic_DNA"/>
</dbReference>
<organism evidence="2 3">
    <name type="scientific">Tachysurus vachellii</name>
    <name type="common">Darkbarbel catfish</name>
    <name type="synonym">Pelteobagrus vachellii</name>
    <dbReference type="NCBI Taxonomy" id="175792"/>
    <lineage>
        <taxon>Eukaryota</taxon>
        <taxon>Metazoa</taxon>
        <taxon>Chordata</taxon>
        <taxon>Craniata</taxon>
        <taxon>Vertebrata</taxon>
        <taxon>Euteleostomi</taxon>
        <taxon>Actinopterygii</taxon>
        <taxon>Neopterygii</taxon>
        <taxon>Teleostei</taxon>
        <taxon>Ostariophysi</taxon>
        <taxon>Siluriformes</taxon>
        <taxon>Bagridae</taxon>
        <taxon>Tachysurus</taxon>
    </lineage>
</organism>